<comment type="similarity">
    <text evidence="2">Belongs to the UPF0718 family.</text>
</comment>
<dbReference type="PANTHER" id="PTHR34184:SF4">
    <property type="entry name" value="UPF0718 PROTEIN YCGR"/>
    <property type="match status" value="1"/>
</dbReference>
<keyword evidence="3" id="KW-1003">Cell membrane</keyword>
<keyword evidence="4 7" id="KW-0812">Transmembrane</keyword>
<feature type="transmembrane region" description="Helical" evidence="7">
    <location>
        <begin position="20"/>
        <end position="48"/>
    </location>
</feature>
<protein>
    <submittedName>
        <fullName evidence="8">Permease</fullName>
    </submittedName>
</protein>
<dbReference type="PANTHER" id="PTHR34184">
    <property type="entry name" value="UPF0718 PROTEIN YCGR"/>
    <property type="match status" value="1"/>
</dbReference>
<feature type="transmembrane region" description="Helical" evidence="7">
    <location>
        <begin position="179"/>
        <end position="200"/>
    </location>
</feature>
<evidence type="ECO:0000256" key="1">
    <source>
        <dbReference type="ARBA" id="ARBA00004651"/>
    </source>
</evidence>
<feature type="transmembrane region" description="Helical" evidence="7">
    <location>
        <begin position="127"/>
        <end position="147"/>
    </location>
</feature>
<evidence type="ECO:0000256" key="3">
    <source>
        <dbReference type="ARBA" id="ARBA00022475"/>
    </source>
</evidence>
<dbReference type="EMBL" id="JAANNP010000010">
    <property type="protein sequence ID" value="NHC14770.1"/>
    <property type="molecule type" value="Genomic_DNA"/>
</dbReference>
<feature type="transmembrane region" description="Helical" evidence="7">
    <location>
        <begin position="274"/>
        <end position="297"/>
    </location>
</feature>
<dbReference type="Proteomes" id="UP000800981">
    <property type="component" value="Unassembled WGS sequence"/>
</dbReference>
<comment type="caution">
    <text evidence="8">The sequence shown here is derived from an EMBL/GenBank/DDBJ whole genome shotgun (WGS) entry which is preliminary data.</text>
</comment>
<comment type="subcellular location">
    <subcellularLocation>
        <location evidence="1">Cell membrane</location>
        <topology evidence="1">Multi-pass membrane protein</topology>
    </subcellularLocation>
</comment>
<feature type="transmembrane region" description="Helical" evidence="7">
    <location>
        <begin position="212"/>
        <end position="237"/>
    </location>
</feature>
<name>A0ABX0GW31_9ACTN</name>
<evidence type="ECO:0000256" key="7">
    <source>
        <dbReference type="SAM" id="Phobius"/>
    </source>
</evidence>
<keyword evidence="9" id="KW-1185">Reference proteome</keyword>
<gene>
    <name evidence="8" type="ORF">G9H71_13355</name>
</gene>
<evidence type="ECO:0000256" key="5">
    <source>
        <dbReference type="ARBA" id="ARBA00022989"/>
    </source>
</evidence>
<feature type="transmembrane region" description="Helical" evidence="7">
    <location>
        <begin position="249"/>
        <end position="268"/>
    </location>
</feature>
<feature type="transmembrane region" description="Helical" evidence="7">
    <location>
        <begin position="97"/>
        <end position="121"/>
    </location>
</feature>
<dbReference type="InterPro" id="IPR052923">
    <property type="entry name" value="UPF0718"/>
</dbReference>
<sequence length="298" mass="30688">MGQRFVVDAIEDAPALATWATIFVSICIQALPFLVLGVVLSAALMAFVPPSLIARALPRSPALSVPMAGAAGAVLPGCECASVPVAGSLVARGVAPAAAFAFLLAAPAINPVVLVATAVAFPGKPEVVFARLIASLAAAIVMGWLWARFGKAEWLRPPRRPSTGEGKLAVFRDSAQHDLLHAGGFLVVGGLLAATMNVVVPRSWLDAVADQPVISVLALAGLAVILAICSEADAFVAASLSQFSMTSRLAFLVVGPMVDVKLIALQAGTFGRSFAVRFAPVTFVVAVTSAVLTAWWLL</sequence>
<organism evidence="8 9">
    <name type="scientific">Motilibacter deserti</name>
    <dbReference type="NCBI Taxonomy" id="2714956"/>
    <lineage>
        <taxon>Bacteria</taxon>
        <taxon>Bacillati</taxon>
        <taxon>Actinomycetota</taxon>
        <taxon>Actinomycetes</taxon>
        <taxon>Motilibacterales</taxon>
        <taxon>Motilibacteraceae</taxon>
        <taxon>Motilibacter</taxon>
    </lineage>
</organism>
<evidence type="ECO:0000256" key="6">
    <source>
        <dbReference type="ARBA" id="ARBA00023136"/>
    </source>
</evidence>
<dbReference type="Pfam" id="PF03773">
    <property type="entry name" value="ArsP_1"/>
    <property type="match status" value="1"/>
</dbReference>
<evidence type="ECO:0000256" key="2">
    <source>
        <dbReference type="ARBA" id="ARBA00006386"/>
    </source>
</evidence>
<dbReference type="InterPro" id="IPR005524">
    <property type="entry name" value="DUF318"/>
</dbReference>
<keyword evidence="6 7" id="KW-0472">Membrane</keyword>
<evidence type="ECO:0000313" key="8">
    <source>
        <dbReference type="EMBL" id="NHC14770.1"/>
    </source>
</evidence>
<evidence type="ECO:0000256" key="4">
    <source>
        <dbReference type="ARBA" id="ARBA00022692"/>
    </source>
</evidence>
<evidence type="ECO:0000313" key="9">
    <source>
        <dbReference type="Proteomes" id="UP000800981"/>
    </source>
</evidence>
<accession>A0ABX0GW31</accession>
<keyword evidence="5 7" id="KW-1133">Transmembrane helix</keyword>
<reference evidence="8 9" key="1">
    <citation type="submission" date="2020-03" db="EMBL/GenBank/DDBJ databases">
        <title>Two novel Motilibacter sp.</title>
        <authorList>
            <person name="Liu S."/>
        </authorList>
    </citation>
    <scope>NUCLEOTIDE SEQUENCE [LARGE SCALE GENOMIC DNA]</scope>
    <source>
        <strain evidence="8 9">E257</strain>
    </source>
</reference>
<proteinExistence type="inferred from homology"/>